<feature type="region of interest" description="Disordered" evidence="1">
    <location>
        <begin position="1"/>
        <end position="43"/>
    </location>
</feature>
<evidence type="ECO:0000256" key="1">
    <source>
        <dbReference type="SAM" id="MobiDB-lite"/>
    </source>
</evidence>
<accession>A0A9X7U5E4</accession>
<dbReference type="Proteomes" id="UP000515377">
    <property type="component" value="Chromosome"/>
</dbReference>
<feature type="compositionally biased region" description="Low complexity" evidence="1">
    <location>
        <begin position="33"/>
        <end position="43"/>
    </location>
</feature>
<proteinExistence type="predicted"/>
<evidence type="ECO:0000313" key="2">
    <source>
        <dbReference type="EMBL" id="QNG43547.1"/>
    </source>
</evidence>
<feature type="compositionally biased region" description="Basic residues" evidence="1">
    <location>
        <begin position="19"/>
        <end position="32"/>
    </location>
</feature>
<protein>
    <recommendedName>
        <fullName evidence="4">PRTRC system protein F</fullName>
    </recommendedName>
</protein>
<dbReference type="EMBL" id="CP060122">
    <property type="protein sequence ID" value="QNG43547.1"/>
    <property type="molecule type" value="Genomic_DNA"/>
</dbReference>
<organism evidence="2 3">
    <name type="scientific">Sphingobium yanoikuyae</name>
    <name type="common">Sphingomonas yanoikuyae</name>
    <dbReference type="NCBI Taxonomy" id="13690"/>
    <lineage>
        <taxon>Bacteria</taxon>
        <taxon>Pseudomonadati</taxon>
        <taxon>Pseudomonadota</taxon>
        <taxon>Alphaproteobacteria</taxon>
        <taxon>Sphingomonadales</taxon>
        <taxon>Sphingomonadaceae</taxon>
        <taxon>Sphingobium</taxon>
    </lineage>
</organism>
<name>A0A9X7U5E4_SPHYA</name>
<reference evidence="2 3" key="1">
    <citation type="submission" date="2020-07" db="EMBL/GenBank/DDBJ databases">
        <title>Whole genome sequence of Sphingobium yanoikuyae A3.</title>
        <authorList>
            <person name="Han S.-S."/>
        </authorList>
    </citation>
    <scope>NUCLEOTIDE SEQUENCE [LARGE SCALE GENOMIC DNA]</scope>
    <source>
        <strain evidence="2 3">A3</strain>
    </source>
</reference>
<gene>
    <name evidence="2" type="ORF">H3V42_16390</name>
</gene>
<feature type="compositionally biased region" description="Low complexity" evidence="1">
    <location>
        <begin position="1"/>
        <end position="10"/>
    </location>
</feature>
<evidence type="ECO:0008006" key="4">
    <source>
        <dbReference type="Google" id="ProtNLM"/>
    </source>
</evidence>
<sequence length="364" mass="39677">MATRPALPALPVAPGPRPSTRRSRPARTRTRAKSASPSAPLAPCVSRRSAELAGTSVTLSADIPLLFDQPLGAHHKLLGQWALSLESALPPLSRPAARRHVERAFDVAVLDILDCIDLVDLRVVVLHGGEEGGPPAIAIICDTLGQIDLGWIEVGDAPISWRAAAYQALDKSLSRLLPIYGYEFLLEEIAIYYWDGETEDEAARRSLIACHGADPHELENMTLPSEMNARRPGWMIAANAAPSTRLPAALRRKLDVLDRASEAFGSLESERNAWSCDFEVLLDYIPGYDECASLPPLTLVPFEQFARELDDIARNGMEMGFMDIAGLCPLAAADRVDDWFTSLRFGAQLLAAAQDLIRLDPISL</sequence>
<evidence type="ECO:0000313" key="3">
    <source>
        <dbReference type="Proteomes" id="UP000515377"/>
    </source>
</evidence>
<dbReference type="AlphaFoldDB" id="A0A9X7U5E4"/>